<comment type="catalytic activity">
    <reaction evidence="11">
        <text>ATP + H2O = ADP + phosphate + H(+)</text>
        <dbReference type="Rhea" id="RHEA:13065"/>
        <dbReference type="ChEBI" id="CHEBI:15377"/>
        <dbReference type="ChEBI" id="CHEBI:15378"/>
        <dbReference type="ChEBI" id="CHEBI:30616"/>
        <dbReference type="ChEBI" id="CHEBI:43474"/>
        <dbReference type="ChEBI" id="CHEBI:456216"/>
        <dbReference type="EC" id="3.6.4.13"/>
    </reaction>
</comment>
<dbReference type="InterPro" id="IPR026122">
    <property type="entry name" value="MOV-10/SDE3_DEXXQ/H-box"/>
</dbReference>
<feature type="domain" description="C2H2-type" evidence="12">
    <location>
        <begin position="19"/>
        <end position="41"/>
    </location>
</feature>
<evidence type="ECO:0000256" key="4">
    <source>
        <dbReference type="ARBA" id="ARBA00022490"/>
    </source>
</evidence>
<dbReference type="RefSeq" id="XP_007394364.1">
    <property type="nucleotide sequence ID" value="XM_007394302.1"/>
</dbReference>
<evidence type="ECO:0000256" key="9">
    <source>
        <dbReference type="ARBA" id="ARBA00022884"/>
    </source>
</evidence>
<evidence type="ECO:0000256" key="5">
    <source>
        <dbReference type="ARBA" id="ARBA00022741"/>
    </source>
</evidence>
<comment type="subcellular location">
    <subcellularLocation>
        <location evidence="1">Cytoplasm</location>
        <location evidence="1">Cytoplasmic ribonucleoprotein granule</location>
    </subcellularLocation>
</comment>
<dbReference type="InterPro" id="IPR041679">
    <property type="entry name" value="DNA2/NAM7-like_C"/>
</dbReference>
<comment type="similarity">
    <text evidence="2">Belongs to the DNA2/NAM7 helicase family. SDE3 subfamily.</text>
</comment>
<dbReference type="GO" id="GO:0036464">
    <property type="term" value="C:cytoplasmic ribonucleoprotein granule"/>
    <property type="evidence" value="ECO:0007669"/>
    <property type="project" value="UniProtKB-SubCell"/>
</dbReference>
<dbReference type="EC" id="3.6.4.13" evidence="3"/>
<dbReference type="Pfam" id="PF13086">
    <property type="entry name" value="AAA_11"/>
    <property type="match status" value="2"/>
</dbReference>
<dbReference type="Gene3D" id="3.40.50.300">
    <property type="entry name" value="P-loop containing nucleotide triphosphate hydrolases"/>
    <property type="match status" value="2"/>
</dbReference>
<proteinExistence type="inferred from homology"/>
<protein>
    <recommendedName>
        <fullName evidence="3">RNA helicase</fullName>
        <ecNumber evidence="3">3.6.4.13</ecNumber>
    </recommendedName>
</protein>
<evidence type="ECO:0000313" key="14">
    <source>
        <dbReference type="Proteomes" id="UP000008370"/>
    </source>
</evidence>
<dbReference type="Pfam" id="PF21634">
    <property type="entry name" value="MOV-10_beta-barrel"/>
    <property type="match status" value="1"/>
</dbReference>
<dbReference type="PANTHER" id="PTHR45418:SF1">
    <property type="entry name" value="CANCER_TESTIS ANTIGEN 55"/>
    <property type="match status" value="1"/>
</dbReference>
<dbReference type="InterPro" id="IPR049080">
    <property type="entry name" value="MOV-10-like_beta-barrel"/>
</dbReference>
<dbReference type="AlphaFoldDB" id="K5VY63"/>
<dbReference type="Proteomes" id="UP000008370">
    <property type="component" value="Unassembled WGS sequence"/>
</dbReference>
<dbReference type="GO" id="GO:0003723">
    <property type="term" value="F:RNA binding"/>
    <property type="evidence" value="ECO:0007669"/>
    <property type="project" value="UniProtKB-KW"/>
</dbReference>
<evidence type="ECO:0000256" key="10">
    <source>
        <dbReference type="ARBA" id="ARBA00023158"/>
    </source>
</evidence>
<dbReference type="InParanoid" id="K5VY63"/>
<keyword evidence="8" id="KW-0067">ATP-binding</keyword>
<keyword evidence="5" id="KW-0547">Nucleotide-binding</keyword>
<dbReference type="InterPro" id="IPR013087">
    <property type="entry name" value="Znf_C2H2_type"/>
</dbReference>
<sequence length="969" mass="109565">MLAAENYALEPATGDPTRCDVCYLDFPTGAEFSRHQRSTGHQEALALAPRQQFTQAASPTRVTGTPAAPGYIQCDICRKDIHVDVWVAHATRHTSHQQRAAINAALAEAEKDKNGISISGKGGIDLAVMELSRTDESSAKITLLSTRLEGDNSRSKSSASLMNMQKSIERGTKHAVSFELKFSFEGQHEYTLDFTFRKVIPGSRTAEQFVITRQIRVVVGSPDDHERLKPTAPYSKAQPKAAYRKPRRVIRVTRPSVWSYTKWKVTLPEYRPPEDIIEAAFGPHPKAALRQYVPHLSLETYSVFFQALLWIEEEQMRRNLAVYAMTNVALIPHHPDYELEVKELGEGRPPVIVGDLIMVKHSGDETDTWYEGCVHQISGFSVRLRFNDKFNAYRGAKVDVKFLLNRLPDRRMHQAVSSSFNPPRLLFPRSEHTRYLRRPSDCEMESIALVDRALSKNREQLETIAAVVNRPPGSVPFIVFGPPGTGKTVTIVEAIRQILTADPDARILACAPSNAAADLIAVRLAYNPLNPNELFRLNSYSRSYKSLAEGTPVLTDFSLYNDNHVFAIPSLEKFLTYRVIVSTCISAGTPHGIGVKRGHFTHIFLDEAGQASEPMSMIPIKTLADDETNVVPAGDIRQLNPIVHSPIARDLGLKQSYLQRLMNMPIYDEKTHKGQTVTKLVKHFRSHPDILTFPNRQFYGGELLPCADPAVTHSLLKYEKLPAKNFPIVFHGTVGKDQREASSPSFFNIDEITIAKDYLVSLLENRKLRITAKDVGIIAPYHAQCQKMRSVLPQKFKEVKVGSVEEFQGQERRVIIIMTVRSSTDYIPYDMKHTLGFVADPKRFNVAITRARSLLVVVGNPRTLSMDPMWREWLNFVHQKGGWRGKEPDWDTAEPVLDGGYGERIRTEAEARAEEMIQRIRAQYLHSYEQPEEGSDDDSEQDPQEYWGRRQIRDILEPFCMRAHYKCTH</sequence>
<dbReference type="GO" id="GO:0016787">
    <property type="term" value="F:hydrolase activity"/>
    <property type="evidence" value="ECO:0007669"/>
    <property type="project" value="UniProtKB-KW"/>
</dbReference>
<dbReference type="HOGENOM" id="CLU_001666_6_3_1"/>
<dbReference type="InterPro" id="IPR041677">
    <property type="entry name" value="DNA2/NAM7_AAA_11"/>
</dbReference>
<evidence type="ECO:0000256" key="8">
    <source>
        <dbReference type="ARBA" id="ARBA00022840"/>
    </source>
</evidence>
<dbReference type="KEGG" id="pco:PHACADRAFT_160043"/>
<dbReference type="OrthoDB" id="6513042at2759"/>
<reference evidence="13 14" key="1">
    <citation type="journal article" date="2012" name="BMC Genomics">
        <title>Comparative genomics of the white-rot fungi, Phanerochaete carnosa and P. chrysosporium, to elucidate the genetic basis of the distinct wood types they colonize.</title>
        <authorList>
            <person name="Suzuki H."/>
            <person name="MacDonald J."/>
            <person name="Syed K."/>
            <person name="Salamov A."/>
            <person name="Hori C."/>
            <person name="Aerts A."/>
            <person name="Henrissat B."/>
            <person name="Wiebenga A."/>
            <person name="vanKuyk P.A."/>
            <person name="Barry K."/>
            <person name="Lindquist E."/>
            <person name="LaButti K."/>
            <person name="Lapidus A."/>
            <person name="Lucas S."/>
            <person name="Coutinho P."/>
            <person name="Gong Y."/>
            <person name="Samejima M."/>
            <person name="Mahadevan R."/>
            <person name="Abou-Zaid M."/>
            <person name="de Vries R.P."/>
            <person name="Igarashi K."/>
            <person name="Yadav J.S."/>
            <person name="Grigoriev I.V."/>
            <person name="Master E.R."/>
        </authorList>
    </citation>
    <scope>NUCLEOTIDE SEQUENCE [LARGE SCALE GENOMIC DNA]</scope>
    <source>
        <strain evidence="13 14">HHB-10118-sp</strain>
    </source>
</reference>
<evidence type="ECO:0000256" key="6">
    <source>
        <dbReference type="ARBA" id="ARBA00022801"/>
    </source>
</evidence>
<evidence type="ECO:0000256" key="1">
    <source>
        <dbReference type="ARBA" id="ARBA00004331"/>
    </source>
</evidence>
<dbReference type="STRING" id="650164.K5VY63"/>
<dbReference type="InterPro" id="IPR047187">
    <property type="entry name" value="SF1_C_Upf1"/>
</dbReference>
<dbReference type="CDD" id="cd18038">
    <property type="entry name" value="DEXXQc_Helz-like"/>
    <property type="match status" value="1"/>
</dbReference>
<dbReference type="EMBL" id="JH930471">
    <property type="protein sequence ID" value="EKM56518.1"/>
    <property type="molecule type" value="Genomic_DNA"/>
</dbReference>
<name>K5VY63_PHACS</name>
<dbReference type="GeneID" id="18909150"/>
<dbReference type="GO" id="GO:0032574">
    <property type="term" value="F:5'-3' RNA helicase activity"/>
    <property type="evidence" value="ECO:0007669"/>
    <property type="project" value="InterPro"/>
</dbReference>
<keyword evidence="6" id="KW-0378">Hydrolase</keyword>
<evidence type="ECO:0000256" key="7">
    <source>
        <dbReference type="ARBA" id="ARBA00022806"/>
    </source>
</evidence>
<dbReference type="PANTHER" id="PTHR45418">
    <property type="entry name" value="CANCER/TESTIS ANTIGEN 55"/>
    <property type="match status" value="1"/>
</dbReference>
<keyword evidence="4" id="KW-0963">Cytoplasm</keyword>
<evidence type="ECO:0000256" key="3">
    <source>
        <dbReference type="ARBA" id="ARBA00012552"/>
    </source>
</evidence>
<accession>K5VY63</accession>
<keyword evidence="14" id="KW-1185">Reference proteome</keyword>
<dbReference type="Pfam" id="PF13087">
    <property type="entry name" value="AAA_12"/>
    <property type="match status" value="1"/>
</dbReference>
<dbReference type="PROSITE" id="PS00028">
    <property type="entry name" value="ZINC_FINGER_C2H2_1"/>
    <property type="match status" value="1"/>
</dbReference>
<evidence type="ECO:0000313" key="13">
    <source>
        <dbReference type="EMBL" id="EKM56518.1"/>
    </source>
</evidence>
<dbReference type="GO" id="GO:0031047">
    <property type="term" value="P:regulatory ncRNA-mediated gene silencing"/>
    <property type="evidence" value="ECO:0007669"/>
    <property type="project" value="UniProtKB-KW"/>
</dbReference>
<evidence type="ECO:0000256" key="11">
    <source>
        <dbReference type="ARBA" id="ARBA00047984"/>
    </source>
</evidence>
<evidence type="ECO:0000259" key="12">
    <source>
        <dbReference type="PROSITE" id="PS00028"/>
    </source>
</evidence>
<dbReference type="CDD" id="cd18808">
    <property type="entry name" value="SF1_C_Upf1"/>
    <property type="match status" value="1"/>
</dbReference>
<evidence type="ECO:0000256" key="2">
    <source>
        <dbReference type="ARBA" id="ARBA00005601"/>
    </source>
</evidence>
<keyword evidence="10" id="KW-0943">RNA-mediated gene silencing</keyword>
<dbReference type="FunFam" id="3.40.50.300:FF:000608">
    <property type="entry name" value="Mov10 RISC complex RNA helicase"/>
    <property type="match status" value="1"/>
</dbReference>
<dbReference type="SUPFAM" id="SSF52540">
    <property type="entry name" value="P-loop containing nucleoside triphosphate hydrolases"/>
    <property type="match status" value="1"/>
</dbReference>
<dbReference type="InterPro" id="IPR027417">
    <property type="entry name" value="P-loop_NTPase"/>
</dbReference>
<keyword evidence="7" id="KW-0347">Helicase</keyword>
<organism evidence="13 14">
    <name type="scientific">Phanerochaete carnosa (strain HHB-10118-sp)</name>
    <name type="common">White-rot fungus</name>
    <name type="synonym">Peniophora carnosa</name>
    <dbReference type="NCBI Taxonomy" id="650164"/>
    <lineage>
        <taxon>Eukaryota</taxon>
        <taxon>Fungi</taxon>
        <taxon>Dikarya</taxon>
        <taxon>Basidiomycota</taxon>
        <taxon>Agaricomycotina</taxon>
        <taxon>Agaricomycetes</taxon>
        <taxon>Polyporales</taxon>
        <taxon>Phanerochaetaceae</taxon>
        <taxon>Phanerochaete</taxon>
    </lineage>
</organism>
<gene>
    <name evidence="13" type="ORF">PHACADRAFT_160043</name>
</gene>
<keyword evidence="9" id="KW-0694">RNA-binding</keyword>
<dbReference type="GO" id="GO:0005524">
    <property type="term" value="F:ATP binding"/>
    <property type="evidence" value="ECO:0007669"/>
    <property type="project" value="UniProtKB-KW"/>
</dbReference>